<dbReference type="InterPro" id="IPR000719">
    <property type="entry name" value="Prot_kinase_dom"/>
</dbReference>
<dbReference type="GO" id="GO:0009534">
    <property type="term" value="C:chloroplast thylakoid"/>
    <property type="evidence" value="ECO:0007669"/>
    <property type="project" value="UniProtKB-SubCell"/>
</dbReference>
<evidence type="ECO:0000256" key="7">
    <source>
        <dbReference type="ARBA" id="ARBA00022777"/>
    </source>
</evidence>
<keyword evidence="17" id="KW-1185">Reference proteome</keyword>
<accession>A0A2G9GW45</accession>
<evidence type="ECO:0000256" key="8">
    <source>
        <dbReference type="ARBA" id="ARBA00022840"/>
    </source>
</evidence>
<evidence type="ECO:0000256" key="6">
    <source>
        <dbReference type="ARBA" id="ARBA00022741"/>
    </source>
</evidence>
<comment type="catalytic activity">
    <reaction evidence="13">
        <text>L-seryl-[protein] + ATP = O-phospho-L-seryl-[protein] + ADP + H(+)</text>
        <dbReference type="Rhea" id="RHEA:17989"/>
        <dbReference type="Rhea" id="RHEA-COMP:9863"/>
        <dbReference type="Rhea" id="RHEA-COMP:11604"/>
        <dbReference type="ChEBI" id="CHEBI:15378"/>
        <dbReference type="ChEBI" id="CHEBI:29999"/>
        <dbReference type="ChEBI" id="CHEBI:30616"/>
        <dbReference type="ChEBI" id="CHEBI:83421"/>
        <dbReference type="ChEBI" id="CHEBI:456216"/>
        <dbReference type="EC" id="2.7.11.1"/>
    </reaction>
</comment>
<feature type="domain" description="Protein kinase" evidence="15">
    <location>
        <begin position="149"/>
        <end position="466"/>
    </location>
</feature>
<dbReference type="OrthoDB" id="10252171at2759"/>
<evidence type="ECO:0000256" key="2">
    <source>
        <dbReference type="ARBA" id="ARBA00022527"/>
    </source>
</evidence>
<dbReference type="Pfam" id="PF00069">
    <property type="entry name" value="Pkinase"/>
    <property type="match status" value="1"/>
</dbReference>
<dbReference type="SUPFAM" id="SSF56112">
    <property type="entry name" value="Protein kinase-like (PK-like)"/>
    <property type="match status" value="1"/>
</dbReference>
<keyword evidence="8 14" id="KW-0067">ATP-binding</keyword>
<reference evidence="17" key="1">
    <citation type="journal article" date="2018" name="Gigascience">
        <title>Genome assembly of the Pink Ipe (Handroanthus impetiginosus, Bignoniaceae), a highly valued, ecologically keystone Neotropical timber forest tree.</title>
        <authorList>
            <person name="Silva-Junior O.B."/>
            <person name="Grattapaglia D."/>
            <person name="Novaes E."/>
            <person name="Collevatti R.G."/>
        </authorList>
    </citation>
    <scope>NUCLEOTIDE SEQUENCE [LARGE SCALE GENOMIC DNA]</scope>
    <source>
        <strain evidence="17">cv. UFG-1</strain>
    </source>
</reference>
<dbReference type="InterPro" id="IPR008271">
    <property type="entry name" value="Ser/Thr_kinase_AS"/>
</dbReference>
<dbReference type="Gene3D" id="3.30.200.20">
    <property type="entry name" value="Phosphorylase Kinase, domain 1"/>
    <property type="match status" value="1"/>
</dbReference>
<dbReference type="EMBL" id="NKXS01003526">
    <property type="protein sequence ID" value="PIN09497.1"/>
    <property type="molecule type" value="Genomic_DNA"/>
</dbReference>
<evidence type="ECO:0000313" key="17">
    <source>
        <dbReference type="Proteomes" id="UP000231279"/>
    </source>
</evidence>
<dbReference type="GO" id="GO:0042548">
    <property type="term" value="P:regulation of photosynthesis, light reaction"/>
    <property type="evidence" value="ECO:0007669"/>
    <property type="project" value="UniProtKB-ARBA"/>
</dbReference>
<evidence type="ECO:0000256" key="9">
    <source>
        <dbReference type="ARBA" id="ARBA00022946"/>
    </source>
</evidence>
<keyword evidence="4" id="KW-0934">Plastid</keyword>
<dbReference type="GO" id="GO:0004674">
    <property type="term" value="F:protein serine/threonine kinase activity"/>
    <property type="evidence" value="ECO:0007669"/>
    <property type="project" value="UniProtKB-KW"/>
</dbReference>
<dbReference type="FunFam" id="1.10.510.10:FF:000678">
    <property type="entry name" value="Serine/threonine-protein kinase STN7, chloroplastic"/>
    <property type="match status" value="1"/>
</dbReference>
<gene>
    <name evidence="16" type="ORF">CDL12_17917</name>
</gene>
<evidence type="ECO:0000259" key="15">
    <source>
        <dbReference type="PROSITE" id="PS50011"/>
    </source>
</evidence>
<protein>
    <recommendedName>
        <fullName evidence="1">non-specific serine/threonine protein kinase</fullName>
        <ecNumber evidence="1">2.7.11.1</ecNumber>
    </recommendedName>
</protein>
<dbReference type="CDD" id="cd14013">
    <property type="entry name" value="STKc_SNT7_plant"/>
    <property type="match status" value="1"/>
</dbReference>
<comment type="catalytic activity">
    <reaction evidence="12">
        <text>L-threonyl-[protein] + ATP = O-phospho-L-threonyl-[protein] + ADP + H(+)</text>
        <dbReference type="Rhea" id="RHEA:46608"/>
        <dbReference type="Rhea" id="RHEA-COMP:11060"/>
        <dbReference type="Rhea" id="RHEA-COMP:11605"/>
        <dbReference type="ChEBI" id="CHEBI:15378"/>
        <dbReference type="ChEBI" id="CHEBI:30013"/>
        <dbReference type="ChEBI" id="CHEBI:30616"/>
        <dbReference type="ChEBI" id="CHEBI:61977"/>
        <dbReference type="ChEBI" id="CHEBI:456216"/>
        <dbReference type="EC" id="2.7.11.1"/>
    </reaction>
</comment>
<dbReference type="PROSITE" id="PS00108">
    <property type="entry name" value="PROTEIN_KINASE_ST"/>
    <property type="match status" value="1"/>
</dbReference>
<dbReference type="Gene3D" id="1.10.510.10">
    <property type="entry name" value="Transferase(Phosphotransferase) domain 1"/>
    <property type="match status" value="1"/>
</dbReference>
<evidence type="ECO:0000256" key="14">
    <source>
        <dbReference type="PROSITE-ProRule" id="PRU10141"/>
    </source>
</evidence>
<keyword evidence="5 16" id="KW-0808">Transferase</keyword>
<evidence type="ECO:0000256" key="5">
    <source>
        <dbReference type="ARBA" id="ARBA00022679"/>
    </source>
</evidence>
<dbReference type="PANTHER" id="PTHR46699">
    <property type="entry name" value="SERINE/THREONINE-PROTEIN KINASE STN8, CHLOROPLASTIC-RELATED"/>
    <property type="match status" value="1"/>
</dbReference>
<dbReference type="GO" id="GO:0106310">
    <property type="term" value="F:protein serine kinase activity"/>
    <property type="evidence" value="ECO:0007669"/>
    <property type="project" value="RHEA"/>
</dbReference>
<dbReference type="GO" id="GO:0005524">
    <property type="term" value="F:ATP binding"/>
    <property type="evidence" value="ECO:0007669"/>
    <property type="project" value="UniProtKB-UniRule"/>
</dbReference>
<dbReference type="PROSITE" id="PS50011">
    <property type="entry name" value="PROTEIN_KINASE_DOM"/>
    <property type="match status" value="1"/>
</dbReference>
<dbReference type="PANTHER" id="PTHR46699:SF4">
    <property type="entry name" value="SERINE_THREONINE-PROTEIN KINASE STN7, CHLOROPLASTIC"/>
    <property type="match status" value="1"/>
</dbReference>
<dbReference type="InterPro" id="IPR017441">
    <property type="entry name" value="Protein_kinase_ATP_BS"/>
</dbReference>
<evidence type="ECO:0000256" key="4">
    <source>
        <dbReference type="ARBA" id="ARBA00022640"/>
    </source>
</evidence>
<comment type="caution">
    <text evidence="16">The sequence shown here is derived from an EMBL/GenBank/DDBJ whole genome shotgun (WGS) entry which is preliminary data.</text>
</comment>
<evidence type="ECO:0000256" key="3">
    <source>
        <dbReference type="ARBA" id="ARBA00022528"/>
    </source>
</evidence>
<evidence type="ECO:0000256" key="12">
    <source>
        <dbReference type="ARBA" id="ARBA00047899"/>
    </source>
</evidence>
<keyword evidence="7 16" id="KW-0418">Kinase</keyword>
<dbReference type="AlphaFoldDB" id="A0A2G9GW45"/>
<evidence type="ECO:0000256" key="11">
    <source>
        <dbReference type="ARBA" id="ARBA00046272"/>
    </source>
</evidence>
<comment type="subcellular location">
    <subcellularLocation>
        <location evidence="11">Plastid</location>
        <location evidence="11">Chloroplast thylakoid</location>
    </subcellularLocation>
</comment>
<keyword evidence="9" id="KW-0809">Transit peptide</keyword>
<dbReference type="SMART" id="SM00220">
    <property type="entry name" value="S_TKc"/>
    <property type="match status" value="1"/>
</dbReference>
<proteinExistence type="predicted"/>
<evidence type="ECO:0000256" key="10">
    <source>
        <dbReference type="ARBA" id="ARBA00023078"/>
    </source>
</evidence>
<evidence type="ECO:0000256" key="1">
    <source>
        <dbReference type="ARBA" id="ARBA00012513"/>
    </source>
</evidence>
<organism evidence="16 17">
    <name type="scientific">Handroanthus impetiginosus</name>
    <dbReference type="NCBI Taxonomy" id="429701"/>
    <lineage>
        <taxon>Eukaryota</taxon>
        <taxon>Viridiplantae</taxon>
        <taxon>Streptophyta</taxon>
        <taxon>Embryophyta</taxon>
        <taxon>Tracheophyta</taxon>
        <taxon>Spermatophyta</taxon>
        <taxon>Magnoliopsida</taxon>
        <taxon>eudicotyledons</taxon>
        <taxon>Gunneridae</taxon>
        <taxon>Pentapetalae</taxon>
        <taxon>asterids</taxon>
        <taxon>lamiids</taxon>
        <taxon>Lamiales</taxon>
        <taxon>Bignoniaceae</taxon>
        <taxon>Crescentiina</taxon>
        <taxon>Tabebuia alliance</taxon>
        <taxon>Handroanthus</taxon>
    </lineage>
</organism>
<evidence type="ECO:0000256" key="13">
    <source>
        <dbReference type="ARBA" id="ARBA00048679"/>
    </source>
</evidence>
<keyword evidence="6 14" id="KW-0547">Nucleotide-binding</keyword>
<dbReference type="InterPro" id="IPR011009">
    <property type="entry name" value="Kinase-like_dom_sf"/>
</dbReference>
<evidence type="ECO:0000313" key="16">
    <source>
        <dbReference type="EMBL" id="PIN09497.1"/>
    </source>
</evidence>
<dbReference type="STRING" id="429701.A0A2G9GW45"/>
<name>A0A2G9GW45_9LAMI</name>
<feature type="binding site" evidence="14">
    <location>
        <position position="181"/>
    </location>
    <ligand>
        <name>ATP</name>
        <dbReference type="ChEBI" id="CHEBI:30616"/>
    </ligand>
</feature>
<keyword evidence="10" id="KW-0793">Thylakoid</keyword>
<dbReference type="EC" id="2.7.11.1" evidence="1"/>
<dbReference type="Proteomes" id="UP000231279">
    <property type="component" value="Unassembled WGS sequence"/>
</dbReference>
<sequence>MATVAAGAGVGLGGVKLHSFNSKPSSFLGKKLNLKSLSESGAQKKFSTSRFKNHAVFASGGDFFNLVHDLFLGVGVGLPCTVMECGDIIYRSTLPRSSGISLTVPGAVLALGTLSYLWATPGVAPGFFDMFVLAFVERIFRPTYKKDDIVLGRKLGEGSFGVVYRASLAKKPSREGDIVLKKATEYGAVEIWMNERVRRACANSCADFIYGFLESSAKKGAEYWLIWKFEGEATLADLMQSKEFPYNAEAMILGEVQDLPKGLERENRIIQTVMRQLLFALDGLHSTGIVHRDIKPQNIIFSEDSRTFKIIDLGAAADLRVGINYIPKEFLLDPRYAAPEQYIMSTQTPSAPSVPVAAALSPVLWQLNLPDRFDIYSAGLIFLQMAFPSLRTDNALIQFNRQLKRCDYDLIAWRKTVEPRASPDLRRGFELLDLDGGIGWELLTSMVRYKARKRISAKGALAHPYFDKEGLLALSFMQNLRLQLFRATQQDYGEAAKWIIQLMAKSGTQKDGGFTEAQLQELREIKPKKKSSIQRNALASVLRLQRKIIKTINESVDELNQRRKSIWWSRWIPREE</sequence>
<keyword evidence="2" id="KW-0723">Serine/threonine-protein kinase</keyword>
<keyword evidence="3" id="KW-0150">Chloroplast</keyword>
<dbReference type="PROSITE" id="PS00107">
    <property type="entry name" value="PROTEIN_KINASE_ATP"/>
    <property type="match status" value="1"/>
</dbReference>